<organism evidence="2">
    <name type="scientific">Lygus hesperus</name>
    <name type="common">Western plant bug</name>
    <dbReference type="NCBI Taxonomy" id="30085"/>
    <lineage>
        <taxon>Eukaryota</taxon>
        <taxon>Metazoa</taxon>
        <taxon>Ecdysozoa</taxon>
        <taxon>Arthropoda</taxon>
        <taxon>Hexapoda</taxon>
        <taxon>Insecta</taxon>
        <taxon>Pterygota</taxon>
        <taxon>Neoptera</taxon>
        <taxon>Paraneoptera</taxon>
        <taxon>Hemiptera</taxon>
        <taxon>Heteroptera</taxon>
        <taxon>Panheteroptera</taxon>
        <taxon>Cimicomorpha</taxon>
        <taxon>Miridae</taxon>
        <taxon>Mirini</taxon>
        <taxon>Lygus</taxon>
    </lineage>
</organism>
<dbReference type="InterPro" id="IPR052815">
    <property type="entry name" value="PDCD2-like_regulator"/>
</dbReference>
<sequence>MNHHHNRVAVLWGTTTHPSHHSTAFRFARCAVYPPTAKCAAPTHTAVCGSVHRGVAPPRQLSELRTSVYVTTCTRTHIPRTAPTPTHVRTQLFPEFLLQIEEEVVDGDPSGNLRATPADERLPAQELDALVSENNPHIVRFLECVQSNPRQVIRYIPHHERCTATASSTAAPVDGDTGGEAVELTQPLWFGTPPEYTIPHCTHCNSQLTLEFQVMPQLIYILEQYDSVRCDDRVSALRSSLLDYTSTHHLDFSTICVFTCPRSCSNHTDVCPYVSEFVLLQAP</sequence>
<accession>A0A0A9YWJ0</accession>
<dbReference type="EMBL" id="GDHC01016756">
    <property type="protein sequence ID" value="JAQ01873.1"/>
    <property type="molecule type" value="Transcribed_RNA"/>
</dbReference>
<dbReference type="InterPro" id="IPR007320">
    <property type="entry name" value="PDCD2_C"/>
</dbReference>
<dbReference type="EMBL" id="GDHC01012532">
    <property type="protein sequence ID" value="JAQ06097.1"/>
    <property type="molecule type" value="Transcribed_RNA"/>
</dbReference>
<evidence type="ECO:0000259" key="1">
    <source>
        <dbReference type="Pfam" id="PF04194"/>
    </source>
</evidence>
<dbReference type="GO" id="GO:0005737">
    <property type="term" value="C:cytoplasm"/>
    <property type="evidence" value="ECO:0007669"/>
    <property type="project" value="InterPro"/>
</dbReference>
<name>A0A0A9YWJ0_LYGHE</name>
<evidence type="ECO:0000313" key="2">
    <source>
        <dbReference type="EMBL" id="JAG35463.1"/>
    </source>
</evidence>
<dbReference type="PANTHER" id="PTHR46421:SF1">
    <property type="entry name" value="PROGRAMMED CELL DEATH PROTEIN 2-LIKE"/>
    <property type="match status" value="1"/>
</dbReference>
<dbReference type="EMBL" id="GBHO01008141">
    <property type="protein sequence ID" value="JAG35463.1"/>
    <property type="molecule type" value="Transcribed_RNA"/>
</dbReference>
<dbReference type="PANTHER" id="PTHR46421">
    <property type="entry name" value="PROGRAMMED CELL DEATH PROTEIN 2-LIKE"/>
    <property type="match status" value="1"/>
</dbReference>
<evidence type="ECO:0000313" key="4">
    <source>
        <dbReference type="EMBL" id="JAQ06097.1"/>
    </source>
</evidence>
<proteinExistence type="predicted"/>
<reference evidence="2" key="2">
    <citation type="submission" date="2014-07" db="EMBL/GenBank/DDBJ databases">
        <authorList>
            <person name="Hull J."/>
        </authorList>
    </citation>
    <scope>NUCLEOTIDE SEQUENCE</scope>
</reference>
<evidence type="ECO:0000313" key="3">
    <source>
        <dbReference type="EMBL" id="JAQ01873.1"/>
    </source>
</evidence>
<reference evidence="3" key="3">
    <citation type="journal article" date="2016" name="Gigascience">
        <title>De novo construction of an expanded transcriptome assembly for the western tarnished plant bug, Lygus hesperus.</title>
        <authorList>
            <person name="Tassone E.E."/>
            <person name="Geib S.M."/>
            <person name="Hall B."/>
            <person name="Fabrick J.A."/>
            <person name="Brent C.S."/>
            <person name="Hull J.J."/>
        </authorList>
    </citation>
    <scope>NUCLEOTIDE SEQUENCE</scope>
</reference>
<dbReference type="AlphaFoldDB" id="A0A0A9YWJ0"/>
<protein>
    <submittedName>
        <fullName evidence="2">Programmed cell death protein 2</fullName>
    </submittedName>
</protein>
<gene>
    <name evidence="2" type="primary">PDCD2</name>
    <name evidence="2" type="ORF">CM83_14209</name>
    <name evidence="4" type="ORF">g.17472</name>
    <name evidence="3" type="ORF">g.17477</name>
</gene>
<dbReference type="Pfam" id="PF04194">
    <property type="entry name" value="PDCD2_C"/>
    <property type="match status" value="1"/>
</dbReference>
<feature type="domain" description="Programmed cell death protein 2 C-terminal" evidence="1">
    <location>
        <begin position="140"/>
        <end position="281"/>
    </location>
</feature>
<reference evidence="2" key="1">
    <citation type="journal article" date="2014" name="PLoS ONE">
        <title>Transcriptome-Based Identification of ABC Transporters in the Western Tarnished Plant Bug Lygus hesperus.</title>
        <authorList>
            <person name="Hull J.J."/>
            <person name="Chaney K."/>
            <person name="Geib S.M."/>
            <person name="Fabrick J.A."/>
            <person name="Brent C.S."/>
            <person name="Walsh D."/>
            <person name="Lavine L.C."/>
        </authorList>
    </citation>
    <scope>NUCLEOTIDE SEQUENCE</scope>
</reference>